<feature type="region of interest" description="Disordered" evidence="1">
    <location>
        <begin position="329"/>
        <end position="425"/>
    </location>
</feature>
<feature type="compositionally biased region" description="Polar residues" evidence="1">
    <location>
        <begin position="257"/>
        <end position="270"/>
    </location>
</feature>
<evidence type="ECO:0000313" key="5">
    <source>
        <dbReference type="Proteomes" id="UP000224080"/>
    </source>
</evidence>
<organism evidence="4 5">
    <name type="scientific">Blastomyces parvus</name>
    <dbReference type="NCBI Taxonomy" id="2060905"/>
    <lineage>
        <taxon>Eukaryota</taxon>
        <taxon>Fungi</taxon>
        <taxon>Dikarya</taxon>
        <taxon>Ascomycota</taxon>
        <taxon>Pezizomycotina</taxon>
        <taxon>Eurotiomycetes</taxon>
        <taxon>Eurotiomycetidae</taxon>
        <taxon>Onygenales</taxon>
        <taxon>Ajellomycetaceae</taxon>
        <taxon>Blastomyces</taxon>
    </lineage>
</organism>
<feature type="region of interest" description="Disordered" evidence="1">
    <location>
        <begin position="549"/>
        <end position="568"/>
    </location>
</feature>
<dbReference type="EMBL" id="PDNC01000001">
    <property type="protein sequence ID" value="PGH10338.1"/>
    <property type="molecule type" value="Genomic_DNA"/>
</dbReference>
<feature type="region of interest" description="Disordered" evidence="1">
    <location>
        <begin position="238"/>
        <end position="297"/>
    </location>
</feature>
<protein>
    <submittedName>
        <fullName evidence="4">Uncharacterized protein</fullName>
    </submittedName>
</protein>
<dbReference type="Proteomes" id="UP000224080">
    <property type="component" value="Unassembled WGS sequence"/>
</dbReference>
<gene>
    <name evidence="4" type="ORF">GX51_00095</name>
</gene>
<evidence type="ECO:0000259" key="3">
    <source>
        <dbReference type="Pfam" id="PF26176"/>
    </source>
</evidence>
<sequence length="568" mass="63344">MSNLSSQWVDSQSSRASPLSYQQAREDPSNMPVEADSLEYEVDMIDGQQFPQIEASDDGTYNTEDTDPSQADSNSNAPEQDQPPGEAGDYDSSGDSPVPERPNRYLGPPSTWRAKTRQERNEISSLEALRARDLSIHLFNTFALKRRAMAIKSQKPEQDQEQQSNGEGGESLSSQFMPTKQWTAWPLPAEEVPRGDIHVPKDDSDIWNVTGPSDGRPSAELEECLMAHMLKSAKERFESRAWGNQRPRVRQRFRGTASASDTGGATSTGVEESDDDAGIHADSQFRPVVQADDDKSRSILRPTARHILSDFDSILMSLHHARQSYISTIDLPQSEHETETEEGLTSRSASRSRATSLKSMSGSRGLKRSRHSSPSRGPPVRSDHEGNIEQSESSDPKSRVSIRQRTRSSTPRRSRSRSPGSRESKLGLRDWSDVVGIASMSRWPASVVMRTAKRCSELFKEDMAFRKLNEGKLELNEGNENRLPTWEYVEEEGSGESDSDFEIPNITRLPRKRGQGGGEIYCPVKDCSRSTKGFSRTWNLNQHIKIKHPTLALRGRPSKSAPPTEESG</sequence>
<proteinExistence type="predicted"/>
<dbReference type="AlphaFoldDB" id="A0A2B7XP09"/>
<accession>A0A2B7XP09</accession>
<dbReference type="Gene3D" id="3.30.160.60">
    <property type="entry name" value="Classic Zinc Finger"/>
    <property type="match status" value="1"/>
</dbReference>
<dbReference type="InterPro" id="IPR019622">
    <property type="entry name" value="Rrn9_dom"/>
</dbReference>
<evidence type="ECO:0000313" key="4">
    <source>
        <dbReference type="EMBL" id="PGH10338.1"/>
    </source>
</evidence>
<evidence type="ECO:0000256" key="1">
    <source>
        <dbReference type="SAM" id="MobiDB-lite"/>
    </source>
</evidence>
<feature type="compositionally biased region" description="Polar residues" evidence="1">
    <location>
        <begin position="161"/>
        <end position="175"/>
    </location>
</feature>
<comment type="caution">
    <text evidence="4">The sequence shown here is derived from an EMBL/GenBank/DDBJ whole genome shotgun (WGS) entry which is preliminary data.</text>
</comment>
<evidence type="ECO:0000259" key="2">
    <source>
        <dbReference type="Pfam" id="PF10680"/>
    </source>
</evidence>
<feature type="compositionally biased region" description="Polar residues" evidence="1">
    <location>
        <begin position="1"/>
        <end position="23"/>
    </location>
</feature>
<name>A0A2B7XP09_9EURO</name>
<feature type="compositionally biased region" description="Polar residues" evidence="1">
    <location>
        <begin position="59"/>
        <end position="79"/>
    </location>
</feature>
<dbReference type="InterPro" id="IPR059095">
    <property type="entry name" value="Znf_C2H2_17_2nd"/>
</dbReference>
<feature type="compositionally biased region" description="Low complexity" evidence="1">
    <location>
        <begin position="345"/>
        <end position="356"/>
    </location>
</feature>
<dbReference type="OrthoDB" id="5412288at2759"/>
<dbReference type="STRING" id="2060905.A0A2B7XP09"/>
<feature type="region of interest" description="Disordered" evidence="1">
    <location>
        <begin position="1"/>
        <end position="120"/>
    </location>
</feature>
<keyword evidence="5" id="KW-1185">Reference proteome</keyword>
<feature type="domain" description="C2H2-domain containing protein second zinc finger" evidence="3">
    <location>
        <begin position="522"/>
        <end position="545"/>
    </location>
</feature>
<feature type="compositionally biased region" description="Basic residues" evidence="1">
    <location>
        <begin position="400"/>
        <end position="416"/>
    </location>
</feature>
<feature type="region of interest" description="Disordered" evidence="1">
    <location>
        <begin position="150"/>
        <end position="175"/>
    </location>
</feature>
<feature type="domain" description="Rrn9" evidence="2">
    <location>
        <begin position="126"/>
        <end position="197"/>
    </location>
</feature>
<dbReference type="Pfam" id="PF26176">
    <property type="entry name" value="zf_C2H2_17_2"/>
    <property type="match status" value="1"/>
</dbReference>
<dbReference type="Pfam" id="PF10680">
    <property type="entry name" value="RRN9"/>
    <property type="match status" value="1"/>
</dbReference>
<reference evidence="4 5" key="1">
    <citation type="submission" date="2017-10" db="EMBL/GenBank/DDBJ databases">
        <title>Comparative genomics in systemic dimorphic fungi from Ajellomycetaceae.</title>
        <authorList>
            <person name="Munoz J.F."/>
            <person name="Mcewen J.G."/>
            <person name="Clay O.K."/>
            <person name="Cuomo C.A."/>
        </authorList>
    </citation>
    <scope>NUCLEOTIDE SEQUENCE [LARGE SCALE GENOMIC DNA]</scope>
    <source>
        <strain evidence="4 5">UAMH130</strain>
    </source>
</reference>